<reference evidence="1" key="1">
    <citation type="submission" date="2021-06" db="EMBL/GenBank/DDBJ databases">
        <authorList>
            <person name="Kallberg Y."/>
            <person name="Tangrot J."/>
            <person name="Rosling A."/>
        </authorList>
    </citation>
    <scope>NUCLEOTIDE SEQUENCE</scope>
    <source>
        <strain evidence="1">87-6 pot B 2015</strain>
    </source>
</reference>
<proteinExistence type="predicted"/>
<keyword evidence="2" id="KW-1185">Reference proteome</keyword>
<dbReference type="Proteomes" id="UP000789375">
    <property type="component" value="Unassembled WGS sequence"/>
</dbReference>
<dbReference type="EMBL" id="CAJVPP010000716">
    <property type="protein sequence ID" value="CAG8506323.1"/>
    <property type="molecule type" value="Genomic_DNA"/>
</dbReference>
<gene>
    <name evidence="1" type="ORF">FMOSSE_LOCUS4301</name>
</gene>
<organism evidence="1 2">
    <name type="scientific">Funneliformis mosseae</name>
    <name type="common">Endomycorrhizal fungus</name>
    <name type="synonym">Glomus mosseae</name>
    <dbReference type="NCBI Taxonomy" id="27381"/>
    <lineage>
        <taxon>Eukaryota</taxon>
        <taxon>Fungi</taxon>
        <taxon>Fungi incertae sedis</taxon>
        <taxon>Mucoromycota</taxon>
        <taxon>Glomeromycotina</taxon>
        <taxon>Glomeromycetes</taxon>
        <taxon>Glomerales</taxon>
        <taxon>Glomeraceae</taxon>
        <taxon>Funneliformis</taxon>
    </lineage>
</organism>
<name>A0A9N9F3J6_FUNMO</name>
<sequence length="42" mass="4973">MFNMVNGQYSLYVSIELHNECNSTDKDISYDITTQKIQDHYN</sequence>
<protein>
    <submittedName>
        <fullName evidence="1">11870_t:CDS:1</fullName>
    </submittedName>
</protein>
<evidence type="ECO:0000313" key="1">
    <source>
        <dbReference type="EMBL" id="CAG8506323.1"/>
    </source>
</evidence>
<accession>A0A9N9F3J6</accession>
<dbReference type="AlphaFoldDB" id="A0A9N9F3J6"/>
<evidence type="ECO:0000313" key="2">
    <source>
        <dbReference type="Proteomes" id="UP000789375"/>
    </source>
</evidence>
<comment type="caution">
    <text evidence="1">The sequence shown here is derived from an EMBL/GenBank/DDBJ whole genome shotgun (WGS) entry which is preliminary data.</text>
</comment>